<protein>
    <submittedName>
        <fullName evidence="9">ER-derived vesicles protein erv46</fullName>
    </submittedName>
</protein>
<keyword evidence="4 6" id="KW-1133">Transmembrane helix</keyword>
<dbReference type="Proteomes" id="UP001479436">
    <property type="component" value="Unassembled WGS sequence"/>
</dbReference>
<evidence type="ECO:0000256" key="3">
    <source>
        <dbReference type="ARBA" id="ARBA00022692"/>
    </source>
</evidence>
<dbReference type="PANTHER" id="PTHR10984:SF25">
    <property type="entry name" value="ENDOPLASMIC RETICULUM-GOLGI INTERMEDIATE COMPARTMENT PROTEIN 3"/>
    <property type="match status" value="1"/>
</dbReference>
<evidence type="ECO:0000256" key="1">
    <source>
        <dbReference type="ARBA" id="ARBA00004141"/>
    </source>
</evidence>
<feature type="domain" description="Endoplasmic reticulum vesicle transporter C-terminal" evidence="7">
    <location>
        <begin position="152"/>
        <end position="374"/>
    </location>
</feature>
<dbReference type="Pfam" id="PF07970">
    <property type="entry name" value="COPIIcoated_ERV"/>
    <property type="match status" value="1"/>
</dbReference>
<organism evidence="9 10">
    <name type="scientific">Basidiobolus ranarum</name>
    <dbReference type="NCBI Taxonomy" id="34480"/>
    <lineage>
        <taxon>Eukaryota</taxon>
        <taxon>Fungi</taxon>
        <taxon>Fungi incertae sedis</taxon>
        <taxon>Zoopagomycota</taxon>
        <taxon>Entomophthoromycotina</taxon>
        <taxon>Basidiobolomycetes</taxon>
        <taxon>Basidiobolales</taxon>
        <taxon>Basidiobolaceae</taxon>
        <taxon>Basidiobolus</taxon>
    </lineage>
</organism>
<evidence type="ECO:0000256" key="2">
    <source>
        <dbReference type="ARBA" id="ARBA00005648"/>
    </source>
</evidence>
<dbReference type="InterPro" id="IPR045888">
    <property type="entry name" value="Erv"/>
</dbReference>
<keyword evidence="3 6" id="KW-0812">Transmembrane</keyword>
<dbReference type="PANTHER" id="PTHR10984">
    <property type="entry name" value="ENDOPLASMIC RETICULUM-GOLGI INTERMEDIATE COMPARTMENT PROTEIN"/>
    <property type="match status" value="1"/>
</dbReference>
<keyword evidence="5 6" id="KW-0472">Membrane</keyword>
<feature type="transmembrane region" description="Helical" evidence="6">
    <location>
        <begin position="355"/>
        <end position="378"/>
    </location>
</feature>
<evidence type="ECO:0000259" key="8">
    <source>
        <dbReference type="Pfam" id="PF13850"/>
    </source>
</evidence>
<accession>A0ABR2VNT2</accession>
<name>A0ABR2VNT2_9FUNG</name>
<evidence type="ECO:0000259" key="7">
    <source>
        <dbReference type="Pfam" id="PF07970"/>
    </source>
</evidence>
<comment type="subcellular location">
    <subcellularLocation>
        <location evidence="1">Membrane</location>
        <topology evidence="1">Multi-pass membrane protein</topology>
    </subcellularLocation>
</comment>
<dbReference type="InterPro" id="IPR012936">
    <property type="entry name" value="Erv_C"/>
</dbReference>
<keyword evidence="10" id="KW-1185">Reference proteome</keyword>
<comment type="similarity">
    <text evidence="2">Belongs to the ERGIC family.</text>
</comment>
<dbReference type="EMBL" id="JASJQH010008733">
    <property type="protein sequence ID" value="KAK9686986.1"/>
    <property type="molecule type" value="Genomic_DNA"/>
</dbReference>
<dbReference type="Pfam" id="PF13850">
    <property type="entry name" value="ERGIC_N"/>
    <property type="match status" value="1"/>
</dbReference>
<gene>
    <name evidence="9" type="primary">ERV46</name>
    <name evidence="9" type="ORF">K7432_014951</name>
</gene>
<evidence type="ECO:0000256" key="5">
    <source>
        <dbReference type="ARBA" id="ARBA00023136"/>
    </source>
</evidence>
<evidence type="ECO:0000256" key="4">
    <source>
        <dbReference type="ARBA" id="ARBA00022989"/>
    </source>
</evidence>
<evidence type="ECO:0000313" key="10">
    <source>
        <dbReference type="Proteomes" id="UP001479436"/>
    </source>
</evidence>
<feature type="domain" description="Endoplasmic reticulum vesicle transporter N-terminal" evidence="8">
    <location>
        <begin position="11"/>
        <end position="99"/>
    </location>
</feature>
<evidence type="ECO:0000313" key="9">
    <source>
        <dbReference type="EMBL" id="KAK9686986.1"/>
    </source>
</evidence>
<dbReference type="InterPro" id="IPR039542">
    <property type="entry name" value="Erv_N"/>
</dbReference>
<feature type="transmembrane region" description="Helical" evidence="6">
    <location>
        <begin position="28"/>
        <end position="52"/>
    </location>
</feature>
<proteinExistence type="inferred from homology"/>
<evidence type="ECO:0000256" key="6">
    <source>
        <dbReference type="SAM" id="Phobius"/>
    </source>
</evidence>
<sequence length="394" mass="43963">MGTKSVLDRFRGLDGYAKTLDDFRIKTLTGATVTLVSTFLILILLISEFSVYRSVQMKPSLLVDKSRKEQLGINFNVTFPKLPCYLLSLDVMDISGAHQENINHDIYKVRLDPSGNEISKDKEYELGEKAKKAKSAFESAQADAETPYCGSCYGAEETPDACCNTCESVRQAYIKKSWSFDDPDKIEQCVREGWTEKMKEQAHEGCNVHGYIQVNKVAGNFHITSGESFTSGGMHVHNVHNVPYLEEFDFTHNIHHLSFGEEVSSIVNPLDNADQAAPEGSYQFQYFLKVVGTQFKYLSGKTTFTNQYSVTEHGRGTSRSALRGGSGGLPGVFFNYEISPMLVVYTEFRQSFTHFLTNACTIVGGIFTVAGLIDAVIYRAERSLKKKLELGKTN</sequence>
<reference evidence="9 10" key="1">
    <citation type="submission" date="2023-04" db="EMBL/GenBank/DDBJ databases">
        <title>Genome of Basidiobolus ranarum AG-B5.</title>
        <authorList>
            <person name="Stajich J.E."/>
            <person name="Carter-House D."/>
            <person name="Gryganskyi A."/>
        </authorList>
    </citation>
    <scope>NUCLEOTIDE SEQUENCE [LARGE SCALE GENOMIC DNA]</scope>
    <source>
        <strain evidence="9 10">AG-B5</strain>
    </source>
</reference>
<comment type="caution">
    <text evidence="9">The sequence shown here is derived from an EMBL/GenBank/DDBJ whole genome shotgun (WGS) entry which is preliminary data.</text>
</comment>